<keyword evidence="3" id="KW-1185">Reference proteome</keyword>
<dbReference type="InterPro" id="IPR000477">
    <property type="entry name" value="RT_dom"/>
</dbReference>
<accession>A0A2I0UB85</accession>
<dbReference type="Pfam" id="PF00078">
    <property type="entry name" value="RVT_1"/>
    <property type="match status" value="1"/>
</dbReference>
<evidence type="ECO:0000313" key="3">
    <source>
        <dbReference type="Proteomes" id="UP000233556"/>
    </source>
</evidence>
<name>A0A2I0UB85_LIMLA</name>
<gene>
    <name evidence="2" type="ORF">llap_6369</name>
</gene>
<dbReference type="EMBL" id="KZ505913">
    <property type="protein sequence ID" value="PKU43329.1"/>
    <property type="molecule type" value="Genomic_DNA"/>
</dbReference>
<dbReference type="Proteomes" id="UP000233556">
    <property type="component" value="Unassembled WGS sequence"/>
</dbReference>
<evidence type="ECO:0000259" key="1">
    <source>
        <dbReference type="Pfam" id="PF00078"/>
    </source>
</evidence>
<protein>
    <recommendedName>
        <fullName evidence="1">Reverse transcriptase domain-containing protein</fullName>
    </recommendedName>
</protein>
<evidence type="ECO:0000313" key="2">
    <source>
        <dbReference type="EMBL" id="PKU43329.1"/>
    </source>
</evidence>
<sequence>MLLNVGPLLNEAGAMVTEDTEKAELLNAFFASVFTAQASPRELQTLEVTEKVWMKEDFALVEEDQVREQLSKLDIRKSMGPKGMHPKAFDTVSHSILVGKLSKYGLDEWTVRWTENWLKDRAQSVVISGTESSWRSVTSGVPQGSVLGPVLFNTFINDLDEGMECTLSQFADDTKPGGVAEGCAAIQRDPDRRVGQR</sequence>
<organism evidence="2 3">
    <name type="scientific">Limosa lapponica baueri</name>
    <dbReference type="NCBI Taxonomy" id="1758121"/>
    <lineage>
        <taxon>Eukaryota</taxon>
        <taxon>Metazoa</taxon>
        <taxon>Chordata</taxon>
        <taxon>Craniata</taxon>
        <taxon>Vertebrata</taxon>
        <taxon>Euteleostomi</taxon>
        <taxon>Archelosauria</taxon>
        <taxon>Archosauria</taxon>
        <taxon>Dinosauria</taxon>
        <taxon>Saurischia</taxon>
        <taxon>Theropoda</taxon>
        <taxon>Coelurosauria</taxon>
        <taxon>Aves</taxon>
        <taxon>Neognathae</taxon>
        <taxon>Neoaves</taxon>
        <taxon>Charadriiformes</taxon>
        <taxon>Scolopacidae</taxon>
        <taxon>Limosa</taxon>
    </lineage>
</organism>
<reference evidence="3" key="2">
    <citation type="submission" date="2017-12" db="EMBL/GenBank/DDBJ databases">
        <title>Genome sequence of the Bar-tailed Godwit (Limosa lapponica baueri).</title>
        <authorList>
            <person name="Lima N.C.B."/>
            <person name="Parody-Merino A.M."/>
            <person name="Battley P.F."/>
            <person name="Fidler A.E."/>
            <person name="Prosdocimi F."/>
        </authorList>
    </citation>
    <scope>NUCLEOTIDE SEQUENCE [LARGE SCALE GENOMIC DNA]</scope>
</reference>
<dbReference type="PANTHER" id="PTHR33332">
    <property type="entry name" value="REVERSE TRANSCRIPTASE DOMAIN-CONTAINING PROTEIN"/>
    <property type="match status" value="1"/>
</dbReference>
<dbReference type="OrthoDB" id="416454at2759"/>
<feature type="domain" description="Reverse transcriptase" evidence="1">
    <location>
        <begin position="87"/>
        <end position="174"/>
    </location>
</feature>
<proteinExistence type="predicted"/>
<dbReference type="AlphaFoldDB" id="A0A2I0UB85"/>
<reference evidence="3" key="1">
    <citation type="submission" date="2017-11" db="EMBL/GenBank/DDBJ databases">
        <authorList>
            <person name="Lima N.C."/>
            <person name="Parody-Merino A.M."/>
            <person name="Battley P.F."/>
            <person name="Fidler A.E."/>
            <person name="Prosdocimi F."/>
        </authorList>
    </citation>
    <scope>NUCLEOTIDE SEQUENCE [LARGE SCALE GENOMIC DNA]</scope>
</reference>